<dbReference type="EMBL" id="KM236242">
    <property type="protein sequence ID" value="AIX12420.1"/>
    <property type="molecule type" value="Genomic_DNA"/>
</dbReference>
<keyword evidence="2" id="KW-1185">Reference proteome</keyword>
<evidence type="ECO:0000313" key="1">
    <source>
        <dbReference type="EMBL" id="AIX12420.1"/>
    </source>
</evidence>
<gene>
    <name evidence="1" type="ORF">CPT_Pollock61</name>
</gene>
<dbReference type="OrthoDB" id="14772at10239"/>
<name>A0A0A0YW97_9CAUD</name>
<evidence type="ECO:0008006" key="3">
    <source>
        <dbReference type="Google" id="ProtNLM"/>
    </source>
</evidence>
<sequence length="154" mass="16990">MAFDLNFGMNQQQLPLVYQNYNPTQSSILNTPLSTVDTSALGNSGMFSAFSDWLNGDTARTLFGGTDPSTGFQSQGIISPTLQGLGSIFQAWSGMQNLGLAKDQLNFQRNAYNTNLANQRQAYNTALEDRIRGRTSDYAGKEEDVQAYLNKNRL</sequence>
<dbReference type="GeneID" id="24724598"/>
<protein>
    <recommendedName>
        <fullName evidence="3">16.5 kDa protein</fullName>
    </recommendedName>
</protein>
<evidence type="ECO:0000313" key="2">
    <source>
        <dbReference type="Proteomes" id="UP000030324"/>
    </source>
</evidence>
<dbReference type="Proteomes" id="UP000030324">
    <property type="component" value="Segment"/>
</dbReference>
<proteinExistence type="predicted"/>
<reference evidence="1 2" key="1">
    <citation type="journal article" date="2015" name="Genome Announc.">
        <title>Complete Genome Sequence of Enterotoxigenic Escherichia coli N4-Like Podophage Pollock.</title>
        <authorList>
            <person name="Patel R.S."/>
            <person name="Lessor L.E."/>
            <person name="Hernandez A.C."/>
            <person name="Kuty Everett G.F."/>
        </authorList>
    </citation>
    <scope>NUCLEOTIDE SEQUENCE [LARGE SCALE GENOMIC DNA]</scope>
</reference>
<dbReference type="KEGG" id="vg:24724598"/>
<dbReference type="RefSeq" id="YP_009152162.1">
    <property type="nucleotide sequence ID" value="NC_027381.1"/>
</dbReference>
<accession>A0A0A0YW97</accession>
<organism evidence="1 2">
    <name type="scientific">Escherichia phage Pollock</name>
    <dbReference type="NCBI Taxonomy" id="1540097"/>
    <lineage>
        <taxon>Viruses</taxon>
        <taxon>Duplodnaviria</taxon>
        <taxon>Heunggongvirae</taxon>
        <taxon>Uroviricota</taxon>
        <taxon>Caudoviricetes</taxon>
        <taxon>Schitoviridae</taxon>
        <taxon>Humphriesvirinae</taxon>
        <taxon>Pollockvirus</taxon>
        <taxon>Pollockvirus pollock</taxon>
    </lineage>
</organism>